<evidence type="ECO:0000256" key="3">
    <source>
        <dbReference type="ARBA" id="ARBA00022801"/>
    </source>
</evidence>
<evidence type="ECO:0000259" key="8">
    <source>
        <dbReference type="PROSITE" id="PS51194"/>
    </source>
</evidence>
<dbReference type="GO" id="GO:0004386">
    <property type="term" value="F:helicase activity"/>
    <property type="evidence" value="ECO:0007669"/>
    <property type="project" value="UniProtKB-KW"/>
</dbReference>
<keyword evidence="5" id="KW-0067">ATP-binding</keyword>
<dbReference type="GO" id="GO:0005524">
    <property type="term" value="F:ATP binding"/>
    <property type="evidence" value="ECO:0007669"/>
    <property type="project" value="UniProtKB-KW"/>
</dbReference>
<dbReference type="InterPro" id="IPR027417">
    <property type="entry name" value="P-loop_NTPase"/>
</dbReference>
<keyword evidence="2" id="KW-0547">Nucleotide-binding</keyword>
<dbReference type="Pfam" id="PF00176">
    <property type="entry name" value="SNF2-rel_dom"/>
    <property type="match status" value="1"/>
</dbReference>
<dbReference type="InterPro" id="IPR000330">
    <property type="entry name" value="SNF2_N"/>
</dbReference>
<dbReference type="PANTHER" id="PTHR45821:SF1">
    <property type="entry name" value="ATP-DEPENDENT HELICASE FAMILY PROTEIN-RELATED"/>
    <property type="match status" value="1"/>
</dbReference>
<dbReference type="InterPro" id="IPR049730">
    <property type="entry name" value="SNF2/RAD54-like_C"/>
</dbReference>
<dbReference type="Pfam" id="PF00271">
    <property type="entry name" value="Helicase_C"/>
    <property type="match status" value="1"/>
</dbReference>
<dbReference type="PANTHER" id="PTHR45821">
    <property type="entry name" value="SNF2 DOMAIN-CONTAINING PROTEIN CLASSY 2-RELATED"/>
    <property type="match status" value="1"/>
</dbReference>
<keyword evidence="4" id="KW-0347">Helicase</keyword>
<comment type="subcellular location">
    <subcellularLocation>
        <location evidence="1">Nucleus</location>
    </subcellularLocation>
</comment>
<dbReference type="PROSITE" id="PS51194">
    <property type="entry name" value="HELICASE_CTER"/>
    <property type="match status" value="1"/>
</dbReference>
<evidence type="ECO:0000313" key="9">
    <source>
        <dbReference type="EMBL" id="KAG9443940.1"/>
    </source>
</evidence>
<sequence length="1013" mass="114636">MGRKRNMSQTMTMVEFQSPDQNPPANIPRMLDLYSPNGFTRETKRAKTSLGSNLAGRLQHYSRCKNQGPPSKVIDYSDPFALPNMLEELEGGRYGSETKEIKALCARRMELLGALYALYPSLRAPSTLSHQDCLANYLKGQLNKVPCSITEQSNSGSQDVVDLEDNGTCKNAAFLVENVKDGANNLSVINLDSDEEGDEELSQTQNFNPNMQRGMKEMLHVHGSATVEGNIAVETNWKSSYLFQRVVLGKSQVEERNTQEFKLDELVEDKDKTQGNEIICRGDKTQGNEIICRGDKTQGNEIICKGDKAQGNEIICRGTPEKEDANEKLCSVDTLSGGLAMSNASYQAEKEDDGLGDLWCEMNLALECSKEASDNSGDTQKEEECEHSCVLKDDLGYVCQICGVIQKSIETIFDFQWGSKNTKIYTPASGKKRDSDRSEFAQYSGHEEFGSDLIDEVCIHPRHREQMKAHQLEGFKFLQRNLSAEKPGGCILAHAPGSGKTFMVISFIQSFLAKYPYARPLVVLPKGILPAWKREFNRWQIEDIPLYDFYTEKAESRSQQLEILDQWVQHRGVLFLGYKQFSNIVCGVSTSKLEVVCQERLLKVPTLLILDEGHTPRNENTNVLQSLAKVETPRKVVLSGTLFQNRVKEVFNILQLVRPKFLKVERSKAIVHRILSKVQVSGGSRRLLKQGKDSVFFDLVEETLQNDDNSKIKIAVIKDLRELTSEVLHYYKGDFLDELPGLVDFTVVLNLSQFQKNVIHGLQKLDKFRRSSVCSAIYMHPHLKEISESASTSAEKGLASINESMIDHMIERMNVKDGIKTKFFLSILRLAESAEEKLIVFSRYILPLKFLERILTKTRGWSCGKEMFMISGESNQDHREWSMDKFNNSPDARVFFGSIKACGEGISLVGASRVLILDVHLNPSVTRQAIGRAFRPGQTKKVYTYRLVAADSHEEEEHFTSFRKELISKMWFEWNDFRGARGFDMEKVDVDSCEDDFLVSSAIWDDVKVLYKR</sequence>
<dbReference type="GO" id="GO:0005634">
    <property type="term" value="C:nucleus"/>
    <property type="evidence" value="ECO:0007669"/>
    <property type="project" value="UniProtKB-SubCell"/>
</dbReference>
<evidence type="ECO:0000256" key="1">
    <source>
        <dbReference type="ARBA" id="ARBA00004123"/>
    </source>
</evidence>
<dbReference type="InterPro" id="IPR044567">
    <property type="entry name" value="CLSY/DRD1"/>
</dbReference>
<feature type="domain" description="Helicase C-terminal" evidence="8">
    <location>
        <begin position="826"/>
        <end position="991"/>
    </location>
</feature>
<dbReference type="AlphaFoldDB" id="A0AAV7E4W1"/>
<dbReference type="Gene3D" id="3.40.50.10810">
    <property type="entry name" value="Tandem AAA-ATPase domain"/>
    <property type="match status" value="1"/>
</dbReference>
<evidence type="ECO:0000256" key="5">
    <source>
        <dbReference type="ARBA" id="ARBA00022840"/>
    </source>
</evidence>
<dbReference type="GO" id="GO:0016787">
    <property type="term" value="F:hydrolase activity"/>
    <property type="evidence" value="ECO:0007669"/>
    <property type="project" value="UniProtKB-KW"/>
</dbReference>
<name>A0AAV7E4W1_ARIFI</name>
<keyword evidence="6" id="KW-0539">Nucleus</keyword>
<dbReference type="InterPro" id="IPR001650">
    <property type="entry name" value="Helicase_C-like"/>
</dbReference>
<dbReference type="SMART" id="SM00490">
    <property type="entry name" value="HELICc"/>
    <property type="match status" value="1"/>
</dbReference>
<gene>
    <name evidence="9" type="ORF">H6P81_015280</name>
</gene>
<protein>
    <submittedName>
        <fullName evidence="9">Uncharacterized protein</fullName>
    </submittedName>
</protein>
<comment type="caution">
    <text evidence="9">The sequence shown here is derived from an EMBL/GenBank/DDBJ whole genome shotgun (WGS) entry which is preliminary data.</text>
</comment>
<dbReference type="InterPro" id="IPR038718">
    <property type="entry name" value="SNF2-like_sf"/>
</dbReference>
<dbReference type="InterPro" id="IPR014001">
    <property type="entry name" value="Helicase_ATP-bd"/>
</dbReference>
<evidence type="ECO:0000256" key="4">
    <source>
        <dbReference type="ARBA" id="ARBA00022806"/>
    </source>
</evidence>
<evidence type="ECO:0000256" key="2">
    <source>
        <dbReference type="ARBA" id="ARBA00022741"/>
    </source>
</evidence>
<organism evidence="9 10">
    <name type="scientific">Aristolochia fimbriata</name>
    <name type="common">White veined hardy Dutchman's pipe vine</name>
    <dbReference type="NCBI Taxonomy" id="158543"/>
    <lineage>
        <taxon>Eukaryota</taxon>
        <taxon>Viridiplantae</taxon>
        <taxon>Streptophyta</taxon>
        <taxon>Embryophyta</taxon>
        <taxon>Tracheophyta</taxon>
        <taxon>Spermatophyta</taxon>
        <taxon>Magnoliopsida</taxon>
        <taxon>Magnoliidae</taxon>
        <taxon>Piperales</taxon>
        <taxon>Aristolochiaceae</taxon>
        <taxon>Aristolochia</taxon>
    </lineage>
</organism>
<feature type="domain" description="Helicase ATP-binding" evidence="7">
    <location>
        <begin position="481"/>
        <end position="660"/>
    </location>
</feature>
<dbReference type="GO" id="GO:0080188">
    <property type="term" value="P:gene silencing by siRNA-directed DNA methylation"/>
    <property type="evidence" value="ECO:0007669"/>
    <property type="project" value="InterPro"/>
</dbReference>
<dbReference type="Gene3D" id="3.40.50.300">
    <property type="entry name" value="P-loop containing nucleotide triphosphate hydrolases"/>
    <property type="match status" value="1"/>
</dbReference>
<evidence type="ECO:0000256" key="6">
    <source>
        <dbReference type="ARBA" id="ARBA00023242"/>
    </source>
</evidence>
<proteinExistence type="predicted"/>
<dbReference type="PROSITE" id="PS51192">
    <property type="entry name" value="HELICASE_ATP_BIND_1"/>
    <property type="match status" value="1"/>
</dbReference>
<keyword evidence="3" id="KW-0378">Hydrolase</keyword>
<reference evidence="9 10" key="1">
    <citation type="submission" date="2021-07" db="EMBL/GenBank/DDBJ databases">
        <title>The Aristolochia fimbriata genome: insights into angiosperm evolution, floral development and chemical biosynthesis.</title>
        <authorList>
            <person name="Jiao Y."/>
        </authorList>
    </citation>
    <scope>NUCLEOTIDE SEQUENCE [LARGE SCALE GENOMIC DNA]</scope>
    <source>
        <strain evidence="9">IBCAS-2021</strain>
        <tissue evidence="9">Leaf</tissue>
    </source>
</reference>
<evidence type="ECO:0000259" key="7">
    <source>
        <dbReference type="PROSITE" id="PS51192"/>
    </source>
</evidence>
<dbReference type="SUPFAM" id="SSF52540">
    <property type="entry name" value="P-loop containing nucleoside triphosphate hydrolases"/>
    <property type="match status" value="2"/>
</dbReference>
<dbReference type="Proteomes" id="UP000825729">
    <property type="component" value="Unassembled WGS sequence"/>
</dbReference>
<keyword evidence="10" id="KW-1185">Reference proteome</keyword>
<dbReference type="SMART" id="SM00487">
    <property type="entry name" value="DEXDc"/>
    <property type="match status" value="1"/>
</dbReference>
<evidence type="ECO:0000313" key="10">
    <source>
        <dbReference type="Proteomes" id="UP000825729"/>
    </source>
</evidence>
<accession>A0AAV7E4W1</accession>
<dbReference type="EMBL" id="JAINDJ010000006">
    <property type="protein sequence ID" value="KAG9443940.1"/>
    <property type="molecule type" value="Genomic_DNA"/>
</dbReference>
<dbReference type="CDD" id="cd18793">
    <property type="entry name" value="SF2_C_SNF"/>
    <property type="match status" value="1"/>
</dbReference>